<name>A0A150WV17_BDEBC</name>
<dbReference type="GO" id="GO:0003677">
    <property type="term" value="F:DNA binding"/>
    <property type="evidence" value="ECO:0007669"/>
    <property type="project" value="UniProtKB-KW"/>
</dbReference>
<gene>
    <name evidence="6" type="ORF">AZI85_14210</name>
</gene>
<dbReference type="OrthoDB" id="3182344at2"/>
<dbReference type="Pfam" id="PF13545">
    <property type="entry name" value="HTH_Crp_2"/>
    <property type="match status" value="1"/>
</dbReference>
<sequence>MSLKKDCPPQPTTETCRTCEMKADSLMCASPDVQQMVEKARVTCRFKAGQVIFYSGNDSLGIFTIQNGLVKLEVTSPSGAAHTLRLVGPGGTLGYRSLFAGEPYHASAVAVEDCELCFIPKADVMNIFKSYPDLAMKLLSHISKDLRMAEEKWMGQMDKDASERIAEALLFLQEHFSHQNWTRREIAQWAGTTPETVIRTLATFEREGLIDQSAGRGIRILSRDKLREKAELN</sequence>
<dbReference type="SMART" id="SM00419">
    <property type="entry name" value="HTH_CRP"/>
    <property type="match status" value="1"/>
</dbReference>
<evidence type="ECO:0000256" key="1">
    <source>
        <dbReference type="ARBA" id="ARBA00023015"/>
    </source>
</evidence>
<dbReference type="EMBL" id="LUKF01000002">
    <property type="protein sequence ID" value="KYG70293.1"/>
    <property type="molecule type" value="Genomic_DNA"/>
</dbReference>
<dbReference type="SUPFAM" id="SSF46785">
    <property type="entry name" value="Winged helix' DNA-binding domain"/>
    <property type="match status" value="1"/>
</dbReference>
<dbReference type="Pfam" id="PF00027">
    <property type="entry name" value="cNMP_binding"/>
    <property type="match status" value="1"/>
</dbReference>
<dbReference type="SMART" id="SM00100">
    <property type="entry name" value="cNMP"/>
    <property type="match status" value="1"/>
</dbReference>
<dbReference type="GO" id="GO:0003700">
    <property type="term" value="F:DNA-binding transcription factor activity"/>
    <property type="evidence" value="ECO:0007669"/>
    <property type="project" value="TreeGrafter"/>
</dbReference>
<dbReference type="SUPFAM" id="SSF51206">
    <property type="entry name" value="cAMP-binding domain-like"/>
    <property type="match status" value="1"/>
</dbReference>
<dbReference type="InterPro" id="IPR000595">
    <property type="entry name" value="cNMP-bd_dom"/>
</dbReference>
<dbReference type="Proteomes" id="UP000075391">
    <property type="component" value="Unassembled WGS sequence"/>
</dbReference>
<dbReference type="PROSITE" id="PS50042">
    <property type="entry name" value="CNMP_BINDING_3"/>
    <property type="match status" value="1"/>
</dbReference>
<evidence type="ECO:0000313" key="6">
    <source>
        <dbReference type="EMBL" id="KYG70293.1"/>
    </source>
</evidence>
<dbReference type="PANTHER" id="PTHR24567">
    <property type="entry name" value="CRP FAMILY TRANSCRIPTIONAL REGULATORY PROTEIN"/>
    <property type="match status" value="1"/>
</dbReference>
<dbReference type="AlphaFoldDB" id="A0A150WV17"/>
<dbReference type="InterPro" id="IPR036388">
    <property type="entry name" value="WH-like_DNA-bd_sf"/>
</dbReference>
<keyword evidence="2" id="KW-0238">DNA-binding</keyword>
<keyword evidence="3" id="KW-0804">Transcription</keyword>
<feature type="domain" description="Cyclic nucleotide-binding" evidence="4">
    <location>
        <begin position="46"/>
        <end position="145"/>
    </location>
</feature>
<dbReference type="InterPro" id="IPR050397">
    <property type="entry name" value="Env_Response_Regulators"/>
</dbReference>
<comment type="caution">
    <text evidence="6">The sequence shown here is derived from an EMBL/GenBank/DDBJ whole genome shotgun (WGS) entry which is preliminary data.</text>
</comment>
<organism evidence="6 7">
    <name type="scientific">Bdellovibrio bacteriovorus</name>
    <dbReference type="NCBI Taxonomy" id="959"/>
    <lineage>
        <taxon>Bacteria</taxon>
        <taxon>Pseudomonadati</taxon>
        <taxon>Bdellovibrionota</taxon>
        <taxon>Bdellovibrionia</taxon>
        <taxon>Bdellovibrionales</taxon>
        <taxon>Pseudobdellovibrionaceae</taxon>
        <taxon>Bdellovibrio</taxon>
    </lineage>
</organism>
<evidence type="ECO:0000256" key="2">
    <source>
        <dbReference type="ARBA" id="ARBA00023125"/>
    </source>
</evidence>
<protein>
    <submittedName>
        <fullName evidence="6">Transcriptional regulator</fullName>
    </submittedName>
</protein>
<reference evidence="6 7" key="1">
    <citation type="submission" date="2016-03" db="EMBL/GenBank/DDBJ databases">
        <authorList>
            <person name="Ploux O."/>
        </authorList>
    </citation>
    <scope>NUCLEOTIDE SEQUENCE [LARGE SCALE GENOMIC DNA]</scope>
    <source>
        <strain evidence="6 7">BER2</strain>
    </source>
</reference>
<proteinExistence type="predicted"/>
<evidence type="ECO:0000313" key="7">
    <source>
        <dbReference type="Proteomes" id="UP000075391"/>
    </source>
</evidence>
<dbReference type="Gene3D" id="1.10.10.10">
    <property type="entry name" value="Winged helix-like DNA-binding domain superfamily/Winged helix DNA-binding domain"/>
    <property type="match status" value="1"/>
</dbReference>
<dbReference type="Gene3D" id="2.60.120.10">
    <property type="entry name" value="Jelly Rolls"/>
    <property type="match status" value="1"/>
</dbReference>
<dbReference type="GO" id="GO:0005829">
    <property type="term" value="C:cytosol"/>
    <property type="evidence" value="ECO:0007669"/>
    <property type="project" value="TreeGrafter"/>
</dbReference>
<evidence type="ECO:0000259" key="4">
    <source>
        <dbReference type="PROSITE" id="PS50042"/>
    </source>
</evidence>
<dbReference type="InterPro" id="IPR036390">
    <property type="entry name" value="WH_DNA-bd_sf"/>
</dbReference>
<evidence type="ECO:0000259" key="5">
    <source>
        <dbReference type="PROSITE" id="PS51063"/>
    </source>
</evidence>
<keyword evidence="1" id="KW-0805">Transcription regulation</keyword>
<accession>A0A150WV17</accession>
<evidence type="ECO:0000256" key="3">
    <source>
        <dbReference type="ARBA" id="ARBA00023163"/>
    </source>
</evidence>
<dbReference type="InterPro" id="IPR018490">
    <property type="entry name" value="cNMP-bd_dom_sf"/>
</dbReference>
<dbReference type="InterPro" id="IPR012318">
    <property type="entry name" value="HTH_CRP"/>
</dbReference>
<feature type="domain" description="HTH crp-type" evidence="5">
    <location>
        <begin position="159"/>
        <end position="224"/>
    </location>
</feature>
<dbReference type="InterPro" id="IPR014710">
    <property type="entry name" value="RmlC-like_jellyroll"/>
</dbReference>
<dbReference type="PANTHER" id="PTHR24567:SF74">
    <property type="entry name" value="HTH-TYPE TRANSCRIPTIONAL REGULATOR ARCR"/>
    <property type="match status" value="1"/>
</dbReference>
<dbReference type="CDD" id="cd00092">
    <property type="entry name" value="HTH_CRP"/>
    <property type="match status" value="1"/>
</dbReference>
<dbReference type="PRINTS" id="PR00034">
    <property type="entry name" value="HTHCRP"/>
</dbReference>
<dbReference type="PROSITE" id="PS51063">
    <property type="entry name" value="HTH_CRP_2"/>
    <property type="match status" value="1"/>
</dbReference>
<dbReference type="CDD" id="cd00038">
    <property type="entry name" value="CAP_ED"/>
    <property type="match status" value="1"/>
</dbReference>